<name>A0A0C4YGY8_9BURK</name>
<feature type="domain" description="TraD/TraG TraM recognition site" evidence="2">
    <location>
        <begin position="467"/>
        <end position="595"/>
    </location>
</feature>
<evidence type="ECO:0000256" key="1">
    <source>
        <dbReference type="SAM" id="Phobius"/>
    </source>
</evidence>
<dbReference type="SUPFAM" id="SSF52540">
    <property type="entry name" value="P-loop containing nucleoside triphosphate hydrolases"/>
    <property type="match status" value="1"/>
</dbReference>
<evidence type="ECO:0000259" key="2">
    <source>
        <dbReference type="Pfam" id="PF12696"/>
    </source>
</evidence>
<dbReference type="RefSeq" id="WP_043353554.1">
    <property type="nucleotide sequence ID" value="NZ_CP010537.1"/>
</dbReference>
<dbReference type="Gene3D" id="3.40.50.300">
    <property type="entry name" value="P-loop containing nucleotide triphosphate hydrolases"/>
    <property type="match status" value="2"/>
</dbReference>
<dbReference type="NCBIfam" id="TIGR03754">
    <property type="entry name" value="conj_TOL_TraD"/>
    <property type="match status" value="1"/>
</dbReference>
<dbReference type="EMBL" id="CP010537">
    <property type="protein sequence ID" value="AJG22213.1"/>
    <property type="molecule type" value="Genomic_DNA"/>
</dbReference>
<dbReference type="KEGG" id="cbw:RR42_s0622"/>
<organism evidence="3 4">
    <name type="scientific">Cupriavidus basilensis</name>
    <dbReference type="NCBI Taxonomy" id="68895"/>
    <lineage>
        <taxon>Bacteria</taxon>
        <taxon>Pseudomonadati</taxon>
        <taxon>Pseudomonadota</taxon>
        <taxon>Betaproteobacteria</taxon>
        <taxon>Burkholderiales</taxon>
        <taxon>Burkholderiaceae</taxon>
        <taxon>Cupriavidus</taxon>
    </lineage>
</organism>
<dbReference type="InterPro" id="IPR022458">
    <property type="entry name" value="Conjugative_coupling_TraG/TraD"/>
</dbReference>
<dbReference type="OrthoDB" id="7817736at2"/>
<evidence type="ECO:0000313" key="4">
    <source>
        <dbReference type="Proteomes" id="UP000031843"/>
    </source>
</evidence>
<sequence>MAYPIENLFRRPVELLSAATATMAGTALLTAPHWFMMPPPVAWTGMLGFYTLAAWRLHQGYRIVRFHRNLKRLPKYVIAAADVPVSDTFLFLGRGFAWDQRHSQRLLQSRDPVNQKYLTRGRGEWGGVGGDPTLHGVEPDEDVVVMDLAERNGHTLVLGTTRVGKTRLAEVLICQDIRRGDVVIVFDPKGDADLLRRMYAEARRAGREKDFHFFHLGYPDISARYNPVGSFSRITEVATRTAGPLPSEGQSAAFRQFVWLFVNVIARALNGLGHRPSYALIYQHATNVDVLAQAYIEHWLDTTQPSWRDAFEDYASDEDRRKAKTKESQKTQHALDLLLLIDFINAQAWFDPVANALAGLVAKERGYFEKLVASLYPFLEKLTTGKIAELISPDYEATSDPRPIFDWMSVINRGGIVYVGLDSLSDFEVGSAIGNAMFADLTSIAGQLYKFGAGFGQSTAEGKRRIVVHADEFNELIGDEFIPLLNKAGGAGFQVTVYTQTWSDVEAKIGNRAKAGQIGGNLNTLIMLRVKNNETAEILTNQLPEVSIASTMLASAASDTNDPRDFEEFGSRSEDRISTQRVPMLTPADLVKLPKGQAFALIEGGRLYKLRLPLFDPKADATDLALPASLEVIAADMKARYDSAADVEPLTVPGSWQ</sequence>
<reference evidence="3 4" key="1">
    <citation type="journal article" date="2015" name="Genome Announc.">
        <title>Complete Genome Sequence of Cupriavidus basilensis 4G11, Isolated from the Oak Ridge Field Research Center Site.</title>
        <authorList>
            <person name="Ray J."/>
            <person name="Waters R.J."/>
            <person name="Skerker J.M."/>
            <person name="Kuehl J.V."/>
            <person name="Price M.N."/>
            <person name="Huang J."/>
            <person name="Chakraborty R."/>
            <person name="Arkin A.P."/>
            <person name="Deutschbauer A."/>
        </authorList>
    </citation>
    <scope>NUCLEOTIDE SEQUENCE [LARGE SCALE GENOMIC DNA]</scope>
    <source>
        <strain evidence="3">4G11</strain>
    </source>
</reference>
<dbReference type="PANTHER" id="PTHR30121">
    <property type="entry name" value="UNCHARACTERIZED PROTEIN YJGR-RELATED"/>
    <property type="match status" value="1"/>
</dbReference>
<accession>A0A0C4YGY8</accession>
<dbReference type="Proteomes" id="UP000031843">
    <property type="component" value="Chromosome secondary"/>
</dbReference>
<dbReference type="STRING" id="68895.RR42_s0622"/>
<keyword evidence="4" id="KW-1185">Reference proteome</keyword>
<dbReference type="InterPro" id="IPR027417">
    <property type="entry name" value="P-loop_NTPase"/>
</dbReference>
<evidence type="ECO:0000313" key="3">
    <source>
        <dbReference type="EMBL" id="AJG22213.1"/>
    </source>
</evidence>
<dbReference type="InterPro" id="IPR022503">
    <property type="entry name" value="Conj_coupling_TraG/TraD_PFGI-1"/>
</dbReference>
<feature type="transmembrane region" description="Helical" evidence="1">
    <location>
        <begin position="12"/>
        <end position="35"/>
    </location>
</feature>
<dbReference type="NCBIfam" id="TIGR03743">
    <property type="entry name" value="SXT_TraD"/>
    <property type="match status" value="1"/>
</dbReference>
<dbReference type="InterPro" id="IPR032689">
    <property type="entry name" value="TraG-D_C"/>
</dbReference>
<dbReference type="Pfam" id="PF12696">
    <property type="entry name" value="TraG-D_C"/>
    <property type="match status" value="1"/>
</dbReference>
<dbReference type="InterPro" id="IPR051162">
    <property type="entry name" value="T4SS_component"/>
</dbReference>
<feature type="transmembrane region" description="Helical" evidence="1">
    <location>
        <begin position="77"/>
        <end position="98"/>
    </location>
</feature>
<dbReference type="CDD" id="cd01127">
    <property type="entry name" value="TrwB_TraG_TraD_VirD4"/>
    <property type="match status" value="2"/>
</dbReference>
<keyword evidence="1" id="KW-0812">Transmembrane</keyword>
<proteinExistence type="predicted"/>
<dbReference type="AlphaFoldDB" id="A0A0C4YGY8"/>
<keyword evidence="1" id="KW-0472">Membrane</keyword>
<protein>
    <submittedName>
        <fullName evidence="3">Type IV secretory pathway, VirD4 components</fullName>
    </submittedName>
</protein>
<feature type="transmembrane region" description="Helical" evidence="1">
    <location>
        <begin position="41"/>
        <end position="57"/>
    </location>
</feature>
<gene>
    <name evidence="3" type="ORF">RR42_s0622</name>
</gene>
<dbReference type="PANTHER" id="PTHR30121:SF6">
    <property type="entry name" value="SLR6007 PROTEIN"/>
    <property type="match status" value="1"/>
</dbReference>
<keyword evidence="1" id="KW-1133">Transmembrane helix</keyword>